<sequence length="196" mass="22732">MENTRESLDVQLILRLQAGDETAFREVFDRFSQKIYGLACHFLKNKDQGKEVVQETMLRLWEHRLKLSVDYALAPYIYTIARRVALNLLRQAASSRAASLKLWESIPAYHNDTEETVLGADLERITGQILNILPPQQQEIFRLSRFEGLTYEEIAVRMNISPHTVKYHMMAALKVLRTHFNEAEIVFGFLAFSLLF</sequence>
<dbReference type="RefSeq" id="WP_200817282.1">
    <property type="nucleotide sequence ID" value="NZ_FUZZ01000002.1"/>
</dbReference>
<accession>A0A1T5NWH0</accession>
<dbReference type="InterPro" id="IPR036388">
    <property type="entry name" value="WH-like_DNA-bd_sf"/>
</dbReference>
<dbReference type="AlphaFoldDB" id="A0A1T5NWH0"/>
<dbReference type="PANTHER" id="PTHR43133:SF46">
    <property type="entry name" value="RNA POLYMERASE SIGMA-70 FACTOR ECF SUBFAMILY"/>
    <property type="match status" value="1"/>
</dbReference>
<dbReference type="Proteomes" id="UP000190166">
    <property type="component" value="Unassembled WGS sequence"/>
</dbReference>
<keyword evidence="4" id="KW-0804">Transcription</keyword>
<comment type="similarity">
    <text evidence="1">Belongs to the sigma-70 factor family. ECF subfamily.</text>
</comment>
<organism evidence="6 7">
    <name type="scientific">Chitinophaga ginsengisegetis</name>
    <dbReference type="NCBI Taxonomy" id="393003"/>
    <lineage>
        <taxon>Bacteria</taxon>
        <taxon>Pseudomonadati</taxon>
        <taxon>Bacteroidota</taxon>
        <taxon>Chitinophagia</taxon>
        <taxon>Chitinophagales</taxon>
        <taxon>Chitinophagaceae</taxon>
        <taxon>Chitinophaga</taxon>
    </lineage>
</organism>
<dbReference type="SUPFAM" id="SSF88659">
    <property type="entry name" value="Sigma3 and sigma4 domains of RNA polymerase sigma factors"/>
    <property type="match status" value="1"/>
</dbReference>
<dbReference type="GO" id="GO:0006352">
    <property type="term" value="P:DNA-templated transcription initiation"/>
    <property type="evidence" value="ECO:0007669"/>
    <property type="project" value="InterPro"/>
</dbReference>
<dbReference type="STRING" id="393003.SAMN05660461_2860"/>
<evidence type="ECO:0000256" key="3">
    <source>
        <dbReference type="ARBA" id="ARBA00023082"/>
    </source>
</evidence>
<keyword evidence="7" id="KW-1185">Reference proteome</keyword>
<keyword evidence="2" id="KW-0805">Transcription regulation</keyword>
<dbReference type="InterPro" id="IPR039425">
    <property type="entry name" value="RNA_pol_sigma-70-like"/>
</dbReference>
<dbReference type="Pfam" id="PF08281">
    <property type="entry name" value="Sigma70_r4_2"/>
    <property type="match status" value="1"/>
</dbReference>
<dbReference type="GO" id="GO:0016987">
    <property type="term" value="F:sigma factor activity"/>
    <property type="evidence" value="ECO:0007669"/>
    <property type="project" value="UniProtKB-KW"/>
</dbReference>
<evidence type="ECO:0000256" key="4">
    <source>
        <dbReference type="ARBA" id="ARBA00023163"/>
    </source>
</evidence>
<dbReference type="InterPro" id="IPR007627">
    <property type="entry name" value="RNA_pol_sigma70_r2"/>
</dbReference>
<dbReference type="InterPro" id="IPR013249">
    <property type="entry name" value="RNA_pol_sigma70_r4_t2"/>
</dbReference>
<dbReference type="SUPFAM" id="SSF88946">
    <property type="entry name" value="Sigma2 domain of RNA polymerase sigma factors"/>
    <property type="match status" value="1"/>
</dbReference>
<dbReference type="Pfam" id="PF04542">
    <property type="entry name" value="Sigma70_r2"/>
    <property type="match status" value="1"/>
</dbReference>
<protein>
    <submittedName>
        <fullName evidence="6">RNA polymerase sigma-70 factor, ECF subfamily</fullName>
    </submittedName>
</protein>
<name>A0A1T5NWH0_9BACT</name>
<evidence type="ECO:0000259" key="5">
    <source>
        <dbReference type="SMART" id="SM00421"/>
    </source>
</evidence>
<dbReference type="Gene3D" id="1.10.10.10">
    <property type="entry name" value="Winged helix-like DNA-binding domain superfamily/Winged helix DNA-binding domain"/>
    <property type="match status" value="1"/>
</dbReference>
<evidence type="ECO:0000256" key="1">
    <source>
        <dbReference type="ARBA" id="ARBA00010641"/>
    </source>
</evidence>
<dbReference type="GO" id="GO:0003677">
    <property type="term" value="F:DNA binding"/>
    <property type="evidence" value="ECO:0007669"/>
    <property type="project" value="InterPro"/>
</dbReference>
<dbReference type="NCBIfam" id="TIGR02985">
    <property type="entry name" value="Sig70_bacteroi1"/>
    <property type="match status" value="1"/>
</dbReference>
<dbReference type="InterPro" id="IPR014327">
    <property type="entry name" value="RNA_pol_sigma70_bacteroid"/>
</dbReference>
<dbReference type="InterPro" id="IPR013324">
    <property type="entry name" value="RNA_pol_sigma_r3/r4-like"/>
</dbReference>
<evidence type="ECO:0000313" key="6">
    <source>
        <dbReference type="EMBL" id="SKD04498.1"/>
    </source>
</evidence>
<dbReference type="InterPro" id="IPR013325">
    <property type="entry name" value="RNA_pol_sigma_r2"/>
</dbReference>
<dbReference type="Gene3D" id="1.10.1740.10">
    <property type="match status" value="1"/>
</dbReference>
<keyword evidence="3" id="KW-0731">Sigma factor</keyword>
<evidence type="ECO:0000313" key="7">
    <source>
        <dbReference type="Proteomes" id="UP000190166"/>
    </source>
</evidence>
<dbReference type="EMBL" id="FUZZ01000002">
    <property type="protein sequence ID" value="SKD04498.1"/>
    <property type="molecule type" value="Genomic_DNA"/>
</dbReference>
<dbReference type="InterPro" id="IPR014284">
    <property type="entry name" value="RNA_pol_sigma-70_dom"/>
</dbReference>
<evidence type="ECO:0000256" key="2">
    <source>
        <dbReference type="ARBA" id="ARBA00023015"/>
    </source>
</evidence>
<dbReference type="CDD" id="cd06171">
    <property type="entry name" value="Sigma70_r4"/>
    <property type="match status" value="1"/>
</dbReference>
<dbReference type="NCBIfam" id="TIGR02937">
    <property type="entry name" value="sigma70-ECF"/>
    <property type="match status" value="1"/>
</dbReference>
<dbReference type="SMART" id="SM00421">
    <property type="entry name" value="HTH_LUXR"/>
    <property type="match status" value="1"/>
</dbReference>
<proteinExistence type="inferred from homology"/>
<feature type="domain" description="HTH luxR-type" evidence="5">
    <location>
        <begin position="130"/>
        <end position="189"/>
    </location>
</feature>
<dbReference type="PANTHER" id="PTHR43133">
    <property type="entry name" value="RNA POLYMERASE ECF-TYPE SIGMA FACTO"/>
    <property type="match status" value="1"/>
</dbReference>
<reference evidence="6 7" key="1">
    <citation type="submission" date="2017-02" db="EMBL/GenBank/DDBJ databases">
        <authorList>
            <person name="Peterson S.W."/>
        </authorList>
    </citation>
    <scope>NUCLEOTIDE SEQUENCE [LARGE SCALE GENOMIC DNA]</scope>
    <source>
        <strain evidence="6 7">DSM 18108</strain>
    </source>
</reference>
<gene>
    <name evidence="6" type="ORF">SAMN05660461_2860</name>
</gene>
<dbReference type="InterPro" id="IPR000792">
    <property type="entry name" value="Tscrpt_reg_LuxR_C"/>
</dbReference>